<dbReference type="FunFam" id="3.40.50.300:FF:000287">
    <property type="entry name" value="Multidrug ABC transporter ATP-binding protein"/>
    <property type="match status" value="1"/>
</dbReference>
<dbReference type="EC" id="3.6.3.-" evidence="11"/>
<dbReference type="GO" id="GO:0005524">
    <property type="term" value="F:ATP binding"/>
    <property type="evidence" value="ECO:0007669"/>
    <property type="project" value="UniProtKB-KW"/>
</dbReference>
<dbReference type="InterPro" id="IPR003439">
    <property type="entry name" value="ABC_transporter-like_ATP-bd"/>
</dbReference>
<dbReference type="EMBL" id="ACYH01000050">
    <property type="protein sequence ID" value="EEV19611.1"/>
    <property type="molecule type" value="Genomic_DNA"/>
</dbReference>
<dbReference type="SUPFAM" id="SSF90123">
    <property type="entry name" value="ABC transporter transmembrane region"/>
    <property type="match status" value="1"/>
</dbReference>
<evidence type="ECO:0000256" key="6">
    <source>
        <dbReference type="ARBA" id="ARBA00022989"/>
    </source>
</evidence>
<feature type="transmembrane region" description="Helical" evidence="8">
    <location>
        <begin position="61"/>
        <end position="78"/>
    </location>
</feature>
<comment type="caution">
    <text evidence="11">The sequence shown here is derived from an EMBL/GenBank/DDBJ whole genome shotgun (WGS) entry which is preliminary data.</text>
</comment>
<evidence type="ECO:0000256" key="8">
    <source>
        <dbReference type="SAM" id="Phobius"/>
    </source>
</evidence>
<dbReference type="eggNOG" id="COG1132">
    <property type="taxonomic scope" value="Bacteria"/>
</dbReference>
<dbReference type="InterPro" id="IPR036640">
    <property type="entry name" value="ABC1_TM_sf"/>
</dbReference>
<evidence type="ECO:0000256" key="4">
    <source>
        <dbReference type="ARBA" id="ARBA00022741"/>
    </source>
</evidence>
<dbReference type="OrthoDB" id="341671at2"/>
<keyword evidence="7 8" id="KW-0472">Membrane</keyword>
<comment type="subcellular location">
    <subcellularLocation>
        <location evidence="1">Cell membrane</location>
        <topology evidence="1">Multi-pass membrane protein</topology>
    </subcellularLocation>
</comment>
<feature type="transmembrane region" description="Helical" evidence="8">
    <location>
        <begin position="164"/>
        <end position="182"/>
    </location>
</feature>
<evidence type="ECO:0000256" key="2">
    <source>
        <dbReference type="ARBA" id="ARBA00022448"/>
    </source>
</evidence>
<dbReference type="PROSITE" id="PS50893">
    <property type="entry name" value="ABC_TRANSPORTER_2"/>
    <property type="match status" value="1"/>
</dbReference>
<dbReference type="SMART" id="SM00382">
    <property type="entry name" value="AAA"/>
    <property type="match status" value="1"/>
</dbReference>
<evidence type="ECO:0000313" key="11">
    <source>
        <dbReference type="EMBL" id="EEV19611.1"/>
    </source>
</evidence>
<gene>
    <name evidence="11" type="ORF">TREVI0001_2537</name>
</gene>
<evidence type="ECO:0000256" key="1">
    <source>
        <dbReference type="ARBA" id="ARBA00004651"/>
    </source>
</evidence>
<dbReference type="PROSITE" id="PS00211">
    <property type="entry name" value="ABC_TRANSPORTER_1"/>
    <property type="match status" value="1"/>
</dbReference>
<keyword evidence="5 11" id="KW-0067">ATP-binding</keyword>
<dbReference type="Pfam" id="PF00005">
    <property type="entry name" value="ABC_tran"/>
    <property type="match status" value="1"/>
</dbReference>
<dbReference type="GO" id="GO:0015421">
    <property type="term" value="F:ABC-type oligopeptide transporter activity"/>
    <property type="evidence" value="ECO:0007669"/>
    <property type="project" value="TreeGrafter"/>
</dbReference>
<feature type="transmembrane region" description="Helical" evidence="8">
    <location>
        <begin position="21"/>
        <end position="41"/>
    </location>
</feature>
<feature type="transmembrane region" description="Helical" evidence="8">
    <location>
        <begin position="138"/>
        <end position="158"/>
    </location>
</feature>
<keyword evidence="6 8" id="KW-1133">Transmembrane helix</keyword>
<keyword evidence="2" id="KW-0813">Transport</keyword>
<evidence type="ECO:0000256" key="5">
    <source>
        <dbReference type="ARBA" id="ARBA00022840"/>
    </source>
</evidence>
<keyword evidence="11" id="KW-0378">Hydrolase</keyword>
<dbReference type="InterPro" id="IPR039421">
    <property type="entry name" value="Type_1_exporter"/>
</dbReference>
<name>C8PSI9_9SPIR</name>
<dbReference type="SUPFAM" id="SSF52540">
    <property type="entry name" value="P-loop containing nucleoside triphosphate hydrolases"/>
    <property type="match status" value="1"/>
</dbReference>
<keyword evidence="4" id="KW-0547">Nucleotide-binding</keyword>
<dbReference type="STRING" id="596324.TREVI0001_2537"/>
<dbReference type="PANTHER" id="PTHR43394">
    <property type="entry name" value="ATP-DEPENDENT PERMEASE MDL1, MITOCHONDRIAL"/>
    <property type="match status" value="1"/>
</dbReference>
<evidence type="ECO:0000259" key="10">
    <source>
        <dbReference type="PROSITE" id="PS50929"/>
    </source>
</evidence>
<dbReference type="Pfam" id="PF00664">
    <property type="entry name" value="ABC_membrane"/>
    <property type="match status" value="1"/>
</dbReference>
<dbReference type="RefSeq" id="WP_006189565.1">
    <property type="nucleotide sequence ID" value="NZ_ACYH01000050.1"/>
</dbReference>
<dbReference type="PANTHER" id="PTHR43394:SF1">
    <property type="entry name" value="ATP-BINDING CASSETTE SUB-FAMILY B MEMBER 10, MITOCHONDRIAL"/>
    <property type="match status" value="1"/>
</dbReference>
<feature type="domain" description="ABC transporter" evidence="9">
    <location>
        <begin position="344"/>
        <end position="577"/>
    </location>
</feature>
<dbReference type="GO" id="GO:0005886">
    <property type="term" value="C:plasma membrane"/>
    <property type="evidence" value="ECO:0007669"/>
    <property type="project" value="UniProtKB-SubCell"/>
</dbReference>
<evidence type="ECO:0000256" key="7">
    <source>
        <dbReference type="ARBA" id="ARBA00023136"/>
    </source>
</evidence>
<dbReference type="AlphaFoldDB" id="C8PSI9"/>
<dbReference type="InterPro" id="IPR017871">
    <property type="entry name" value="ABC_transporter-like_CS"/>
</dbReference>
<feature type="transmembrane region" description="Helical" evidence="8">
    <location>
        <begin position="254"/>
        <end position="272"/>
    </location>
</feature>
<evidence type="ECO:0000259" key="9">
    <source>
        <dbReference type="PROSITE" id="PS50893"/>
    </source>
</evidence>
<feature type="domain" description="ABC transmembrane type-1" evidence="10">
    <location>
        <begin position="22"/>
        <end position="305"/>
    </location>
</feature>
<dbReference type="Gene3D" id="3.40.50.300">
    <property type="entry name" value="P-loop containing nucleotide triphosphate hydrolases"/>
    <property type="match status" value="1"/>
</dbReference>
<dbReference type="InterPro" id="IPR011527">
    <property type="entry name" value="ABC1_TM_dom"/>
</dbReference>
<evidence type="ECO:0000313" key="12">
    <source>
        <dbReference type="Proteomes" id="UP000004509"/>
    </source>
</evidence>
<organism evidence="11 12">
    <name type="scientific">Treponema vincentii ATCC 35580</name>
    <dbReference type="NCBI Taxonomy" id="596324"/>
    <lineage>
        <taxon>Bacteria</taxon>
        <taxon>Pseudomonadati</taxon>
        <taxon>Spirochaetota</taxon>
        <taxon>Spirochaetia</taxon>
        <taxon>Spirochaetales</taxon>
        <taxon>Treponemataceae</taxon>
        <taxon>Treponema</taxon>
    </lineage>
</organism>
<accession>C8PSI9</accession>
<dbReference type="Gene3D" id="1.20.1560.10">
    <property type="entry name" value="ABC transporter type 1, transmembrane domain"/>
    <property type="match status" value="1"/>
</dbReference>
<dbReference type="GO" id="GO:0016887">
    <property type="term" value="F:ATP hydrolysis activity"/>
    <property type="evidence" value="ECO:0007669"/>
    <property type="project" value="InterPro"/>
</dbReference>
<feature type="transmembrane region" description="Helical" evidence="8">
    <location>
        <begin position="284"/>
        <end position="305"/>
    </location>
</feature>
<reference evidence="11 12" key="1">
    <citation type="submission" date="2009-07" db="EMBL/GenBank/DDBJ databases">
        <authorList>
            <person name="Madupu R."/>
            <person name="Sebastian Y."/>
            <person name="Durkin A.S."/>
            <person name="Torralba M."/>
            <person name="Methe B."/>
            <person name="Sutton G.G."/>
            <person name="Strausberg R.L."/>
            <person name="Nelson K.E."/>
        </authorList>
    </citation>
    <scope>NUCLEOTIDE SEQUENCE [LARGE SCALE GENOMIC DNA]</scope>
    <source>
        <strain evidence="11 12">ATCC 35580</strain>
    </source>
</reference>
<evidence type="ECO:0000256" key="3">
    <source>
        <dbReference type="ARBA" id="ARBA00022692"/>
    </source>
</evidence>
<keyword evidence="3 8" id="KW-0812">Transmembrane</keyword>
<dbReference type="PROSITE" id="PS50929">
    <property type="entry name" value="ABC_TM1F"/>
    <property type="match status" value="1"/>
</dbReference>
<sequence>MISVFKKIIRFAEKERANIRKSIIAGFMNAVFNALQFAAIYYVLVKIFDTTNGKTIETKDIAVTLGILLVSLAGKMITKYLSQLQQTHAGYFMAADKRIEVGEKLKKVPMGFFSDFSLGKLTTLSTTTLSLIEAQVPLLLVLMLGGLLNTSIFIVSLFFFNVRIGLIAAAGMAGFFIVTACMEKRSRNNAHQIHEAQQDLTKQVLTTVQGMSVIKSYNLSGENNKELHKAFDDNCRITMGLEKTMTPYIAAQRIVIGAAISFMVYSSLMLYLKGTMLLPDAIMSMIASFIIFEGLKGAGSLMAILRITENAIDSLNYLETMPEIHTGETIQTATHTSGNAKTEIEFKNVSFSYDEKNILNNVSCKMHEREITAIVGPSGSGKTTLCNLIARFWDVQSGSITIGGVDIKDISLETLMSKISMVFQNVYLFEDTIENNIKFGKPEASREQVIEAAKKAMCHDFIESLPNGYDTLIGEGGASLSGGEKQRLSIARAILKDAPIIIFDEATANIDPENEDKLRLAIEALTENKTIIMIAHRLKTIRNADRILVLNGGVIEQSGAHEELMAQGGLYKKLITAKNESAGWKLAKD</sequence>
<dbReference type="InterPro" id="IPR003593">
    <property type="entry name" value="AAA+_ATPase"/>
</dbReference>
<dbReference type="Proteomes" id="UP000004509">
    <property type="component" value="Unassembled WGS sequence"/>
</dbReference>
<protein>
    <submittedName>
        <fullName evidence="11">ABC transporter, ATP-binding protein</fullName>
        <ecNumber evidence="11">3.6.3.-</ecNumber>
    </submittedName>
</protein>
<dbReference type="InterPro" id="IPR027417">
    <property type="entry name" value="P-loop_NTPase"/>
</dbReference>
<proteinExistence type="predicted"/>